<proteinExistence type="predicted"/>
<keyword evidence="1" id="KW-1015">Disulfide bond</keyword>
<dbReference type="InterPro" id="IPR001254">
    <property type="entry name" value="Trypsin_dom"/>
</dbReference>
<dbReference type="PANTHER" id="PTHR24252">
    <property type="entry name" value="ACROSIN-RELATED"/>
    <property type="match status" value="1"/>
</dbReference>
<sequence>MGNNFDAKDDVALLKLKKPVRFNRNVRPACLPYPGEEFEAGTVCAVAGWGQTSQGQFE</sequence>
<keyword evidence="4" id="KW-1185">Reference proteome</keyword>
<accession>A0A0R3TZH8</accession>
<evidence type="ECO:0000313" key="4">
    <source>
        <dbReference type="Proteomes" id="UP000278807"/>
    </source>
</evidence>
<dbReference type="InterPro" id="IPR043504">
    <property type="entry name" value="Peptidase_S1_PA_chymotrypsin"/>
</dbReference>
<dbReference type="InterPro" id="IPR009003">
    <property type="entry name" value="Peptidase_S1_PA"/>
</dbReference>
<evidence type="ECO:0000259" key="2">
    <source>
        <dbReference type="Pfam" id="PF00089"/>
    </source>
</evidence>
<protein>
    <submittedName>
        <fullName evidence="5">Peptidase S1 domain-containing protein</fullName>
    </submittedName>
</protein>
<reference evidence="5" key="1">
    <citation type="submission" date="2017-02" db="UniProtKB">
        <authorList>
            <consortium name="WormBaseParasite"/>
        </authorList>
    </citation>
    <scope>IDENTIFICATION</scope>
</reference>
<reference evidence="3 4" key="2">
    <citation type="submission" date="2018-11" db="EMBL/GenBank/DDBJ databases">
        <authorList>
            <consortium name="Pathogen Informatics"/>
        </authorList>
    </citation>
    <scope>NUCLEOTIDE SEQUENCE [LARGE SCALE GENOMIC DNA]</scope>
</reference>
<dbReference type="SUPFAM" id="SSF50494">
    <property type="entry name" value="Trypsin-like serine proteases"/>
    <property type="match status" value="1"/>
</dbReference>
<dbReference type="WBParaSite" id="HNAJ_0001327701-mRNA-1">
    <property type="protein sequence ID" value="HNAJ_0001327701-mRNA-1"/>
    <property type="gene ID" value="HNAJ_0001327701"/>
</dbReference>
<gene>
    <name evidence="3" type="ORF">HNAJ_LOCUS13251</name>
</gene>
<feature type="domain" description="Peptidase S1" evidence="2">
    <location>
        <begin position="4"/>
        <end position="56"/>
    </location>
</feature>
<dbReference type="OrthoDB" id="6052809at2759"/>
<dbReference type="Gene3D" id="2.40.10.10">
    <property type="entry name" value="Trypsin-like serine proteases"/>
    <property type="match status" value="1"/>
</dbReference>
<dbReference type="AlphaFoldDB" id="A0A0R3TZH8"/>
<dbReference type="Proteomes" id="UP000278807">
    <property type="component" value="Unassembled WGS sequence"/>
</dbReference>
<dbReference type="STRING" id="102285.A0A0R3TZH8"/>
<evidence type="ECO:0000313" key="5">
    <source>
        <dbReference type="WBParaSite" id="HNAJ_0001327701-mRNA-1"/>
    </source>
</evidence>
<evidence type="ECO:0000256" key="1">
    <source>
        <dbReference type="ARBA" id="ARBA00023157"/>
    </source>
</evidence>
<dbReference type="EMBL" id="UZAE01015160">
    <property type="protein sequence ID" value="VDO15352.1"/>
    <property type="molecule type" value="Genomic_DNA"/>
</dbReference>
<organism evidence="5">
    <name type="scientific">Rodentolepis nana</name>
    <name type="common">Dwarf tapeworm</name>
    <name type="synonym">Hymenolepis nana</name>
    <dbReference type="NCBI Taxonomy" id="102285"/>
    <lineage>
        <taxon>Eukaryota</taxon>
        <taxon>Metazoa</taxon>
        <taxon>Spiralia</taxon>
        <taxon>Lophotrochozoa</taxon>
        <taxon>Platyhelminthes</taxon>
        <taxon>Cestoda</taxon>
        <taxon>Eucestoda</taxon>
        <taxon>Cyclophyllidea</taxon>
        <taxon>Hymenolepididae</taxon>
        <taxon>Rodentolepis</taxon>
    </lineage>
</organism>
<dbReference type="PANTHER" id="PTHR24252:SF7">
    <property type="entry name" value="HYALIN"/>
    <property type="match status" value="1"/>
</dbReference>
<dbReference type="GO" id="GO:0006508">
    <property type="term" value="P:proteolysis"/>
    <property type="evidence" value="ECO:0007669"/>
    <property type="project" value="InterPro"/>
</dbReference>
<dbReference type="GO" id="GO:0004252">
    <property type="term" value="F:serine-type endopeptidase activity"/>
    <property type="evidence" value="ECO:0007669"/>
    <property type="project" value="InterPro"/>
</dbReference>
<dbReference type="Pfam" id="PF00089">
    <property type="entry name" value="Trypsin"/>
    <property type="match status" value="1"/>
</dbReference>
<evidence type="ECO:0000313" key="3">
    <source>
        <dbReference type="EMBL" id="VDO15352.1"/>
    </source>
</evidence>
<name>A0A0R3TZH8_RODNA</name>